<dbReference type="PANTHER" id="PTHR46312:SF2">
    <property type="entry name" value="NUCLEOTIDE-BINDING OLIGOMERIZATION DOMAIN-CONTAINING PROTEIN 2-LIKE"/>
    <property type="match status" value="1"/>
</dbReference>
<name>A0ABD3WIU2_SINWO</name>
<gene>
    <name evidence="1" type="ORF">ACJMK2_035862</name>
</gene>
<dbReference type="EMBL" id="JBJQND010000006">
    <property type="protein sequence ID" value="KAL3872647.1"/>
    <property type="molecule type" value="Genomic_DNA"/>
</dbReference>
<dbReference type="AlphaFoldDB" id="A0ABD3WIU2"/>
<evidence type="ECO:0000313" key="1">
    <source>
        <dbReference type="EMBL" id="KAL3872647.1"/>
    </source>
</evidence>
<dbReference type="InterPro" id="IPR027417">
    <property type="entry name" value="P-loop_NTPase"/>
</dbReference>
<organism evidence="1 2">
    <name type="scientific">Sinanodonta woodiana</name>
    <name type="common">Chinese pond mussel</name>
    <name type="synonym">Anodonta woodiana</name>
    <dbReference type="NCBI Taxonomy" id="1069815"/>
    <lineage>
        <taxon>Eukaryota</taxon>
        <taxon>Metazoa</taxon>
        <taxon>Spiralia</taxon>
        <taxon>Lophotrochozoa</taxon>
        <taxon>Mollusca</taxon>
        <taxon>Bivalvia</taxon>
        <taxon>Autobranchia</taxon>
        <taxon>Heteroconchia</taxon>
        <taxon>Palaeoheterodonta</taxon>
        <taxon>Unionida</taxon>
        <taxon>Unionoidea</taxon>
        <taxon>Unionidae</taxon>
        <taxon>Unioninae</taxon>
        <taxon>Sinanodonta</taxon>
    </lineage>
</organism>
<dbReference type="SUPFAM" id="SSF52540">
    <property type="entry name" value="P-loop containing nucleoside triphosphate hydrolases"/>
    <property type="match status" value="1"/>
</dbReference>
<keyword evidence="2" id="KW-1185">Reference proteome</keyword>
<dbReference type="Gene3D" id="3.40.50.300">
    <property type="entry name" value="P-loop containing nucleotide triphosphate hydrolases"/>
    <property type="match status" value="1"/>
</dbReference>
<protein>
    <submittedName>
        <fullName evidence="1">Uncharacterized protein</fullName>
    </submittedName>
</protein>
<dbReference type="InterPro" id="IPR032675">
    <property type="entry name" value="LRR_dom_sf"/>
</dbReference>
<dbReference type="Proteomes" id="UP001634394">
    <property type="component" value="Unassembled WGS sequence"/>
</dbReference>
<proteinExistence type="predicted"/>
<comment type="caution">
    <text evidence="1">The sequence shown here is derived from an EMBL/GenBank/DDBJ whole genome shotgun (WGS) entry which is preliminary data.</text>
</comment>
<reference evidence="1 2" key="1">
    <citation type="submission" date="2024-11" db="EMBL/GenBank/DDBJ databases">
        <title>Chromosome-level genome assembly of the freshwater bivalve Anodonta woodiana.</title>
        <authorList>
            <person name="Chen X."/>
        </authorList>
    </citation>
    <scope>NUCLEOTIDE SEQUENCE [LARGE SCALE GENOMIC DNA]</scope>
    <source>
        <strain evidence="1">MN2024</strain>
        <tissue evidence="1">Gills</tissue>
    </source>
</reference>
<dbReference type="SUPFAM" id="SSF52047">
    <property type="entry name" value="RNI-like"/>
    <property type="match status" value="1"/>
</dbReference>
<dbReference type="Gene3D" id="3.80.10.10">
    <property type="entry name" value="Ribonuclease Inhibitor"/>
    <property type="match status" value="1"/>
</dbReference>
<sequence length="942" mass="108245">MTAVSLSPCYEENFEDVSKVYCDLDIISLGENVEGMEYISPTVASYKDILGGGDKNVGTAYDAGPILAMILGECGSGKSSWCKNLVNKWCKYHDINIMNLKDNDLAVTEPAKFDILLYITLQNKGEGMSFLEHVRNTLFADATDYFEDIISSRQPMPSIHLLIDDFDEVTWDREQSLNLLGENKQCSIVITSRSSGFNYLHLKPLRIFQIQEMNLSRSKEYAKKVLDILSERHVEKLNVDHFWKFAKHIQVLSMCQLPLLCLSLIKFWIESKAPCVDLTDVILTLIEYYLRRAMTRDKYKMNISNVLGQQHFDISEFITKTKHKQYLRDHGYLLKIISSVAEKLWYSQMQVRTDKYFTENEPNTKYNDINIELCVETGILKKSIRELCIHYSFCHPLLFDFFVASSIAFEKQDSCTKYLTSTKAAVENSYVIHMLCQLAPHSGQEVIKGISELKLFDENNEKDMDSKRMLTEKEMSAIKSENCFFYSGESLQWLESLMYKNKLSSAKLSILTEGLKFTKELTVFRLKDSSNINECIFRLPILPWLSTLQVEIDNCTLLLHEEQEWSKENLFKLRKFVLKSVKIDVRTTGYIVEALSSSHDLFTLELCPKDDADEEILASGDQKAFCSWGCLAKGLTYMKQLSTVRLHNLTIGKHLSILIDSLCLCPVLEVLDLQNLKETDTEEIPTINTRDRICECMHHNVTYLEQLKRSNKNKTNSKTLHLTKNTMSEKSWLALSNQLQTVSPSNLYIDQVHQSGLVLSKLFLSIGTCQNLTILSLCCISAENDLVELSSFKSLYKLKKLTLCKITLPESSWQVLYEGIGKLTKLKEISLSYLKVTTCFIKVQQLSKLMLLEMREIELEEKLWLTLANEILLLPRLKKMQFNSCKMSMNTFLHFVDTLKHSSFLFNYSRKDKRASKIGEGTNVSFDMIVKSGKIPTVEYTI</sequence>
<dbReference type="PANTHER" id="PTHR46312">
    <property type="entry name" value="NACHT DOMAIN-CONTAINING PROTEIN"/>
    <property type="match status" value="1"/>
</dbReference>
<evidence type="ECO:0000313" key="2">
    <source>
        <dbReference type="Proteomes" id="UP001634394"/>
    </source>
</evidence>
<accession>A0ABD3WIU2</accession>